<keyword evidence="1" id="KW-0175">Coiled coil</keyword>
<gene>
    <name evidence="3" type="ORF">PROFUN_10496</name>
</gene>
<feature type="coiled-coil region" evidence="1">
    <location>
        <begin position="73"/>
        <end position="145"/>
    </location>
</feature>
<name>A0A2P6NDK4_9EUKA</name>
<sequence length="182" mass="20964">MSRLVQNENVENAIHLRQDGAMGIKPVGLSISQKKNTPVKKNTTKQPKPVAPESVDDVLKDILSHQPERIREIQTLSLQMAELEEENRALRARLEASSKVDETVQHLLREQPSRIREIHSLSQQMAQKDRENEELRARMAAMKLERSMVEVDAITRDRLRHEPPRIRNLLRSKLASNYGIQL</sequence>
<dbReference type="InParanoid" id="A0A2P6NDK4"/>
<reference evidence="3 4" key="1">
    <citation type="journal article" date="2018" name="Genome Biol. Evol.">
        <title>Multiple Roots of Fruiting Body Formation in Amoebozoa.</title>
        <authorList>
            <person name="Hillmann F."/>
            <person name="Forbes G."/>
            <person name="Novohradska S."/>
            <person name="Ferling I."/>
            <person name="Riege K."/>
            <person name="Groth M."/>
            <person name="Westermann M."/>
            <person name="Marz M."/>
            <person name="Spaller T."/>
            <person name="Winckler T."/>
            <person name="Schaap P."/>
            <person name="Glockner G."/>
        </authorList>
    </citation>
    <scope>NUCLEOTIDE SEQUENCE [LARGE SCALE GENOMIC DNA]</scope>
    <source>
        <strain evidence="3 4">Jena</strain>
    </source>
</reference>
<protein>
    <submittedName>
        <fullName evidence="3">Uncharacterized protein</fullName>
    </submittedName>
</protein>
<evidence type="ECO:0000313" key="3">
    <source>
        <dbReference type="EMBL" id="PRP82002.1"/>
    </source>
</evidence>
<evidence type="ECO:0000313" key="4">
    <source>
        <dbReference type="Proteomes" id="UP000241769"/>
    </source>
</evidence>
<evidence type="ECO:0000256" key="2">
    <source>
        <dbReference type="SAM" id="MobiDB-lite"/>
    </source>
</evidence>
<keyword evidence="4" id="KW-1185">Reference proteome</keyword>
<proteinExistence type="predicted"/>
<dbReference type="EMBL" id="MDYQ01000112">
    <property type="protein sequence ID" value="PRP82002.1"/>
    <property type="molecule type" value="Genomic_DNA"/>
</dbReference>
<feature type="compositionally biased region" description="Low complexity" evidence="2">
    <location>
        <begin position="33"/>
        <end position="48"/>
    </location>
</feature>
<evidence type="ECO:0000256" key="1">
    <source>
        <dbReference type="SAM" id="Coils"/>
    </source>
</evidence>
<accession>A0A2P6NDK4</accession>
<dbReference type="Proteomes" id="UP000241769">
    <property type="component" value="Unassembled WGS sequence"/>
</dbReference>
<dbReference type="AlphaFoldDB" id="A0A2P6NDK4"/>
<organism evidence="3 4">
    <name type="scientific">Planoprotostelium fungivorum</name>
    <dbReference type="NCBI Taxonomy" id="1890364"/>
    <lineage>
        <taxon>Eukaryota</taxon>
        <taxon>Amoebozoa</taxon>
        <taxon>Evosea</taxon>
        <taxon>Variosea</taxon>
        <taxon>Cavosteliida</taxon>
        <taxon>Cavosteliaceae</taxon>
        <taxon>Planoprotostelium</taxon>
    </lineage>
</organism>
<feature type="region of interest" description="Disordered" evidence="2">
    <location>
        <begin position="30"/>
        <end position="53"/>
    </location>
</feature>
<comment type="caution">
    <text evidence="3">The sequence shown here is derived from an EMBL/GenBank/DDBJ whole genome shotgun (WGS) entry which is preliminary data.</text>
</comment>